<evidence type="ECO:0000256" key="1">
    <source>
        <dbReference type="ARBA" id="ARBA00000707"/>
    </source>
</evidence>
<dbReference type="AlphaFoldDB" id="A0A6P6Y8D4"/>
<dbReference type="InterPro" id="IPR001578">
    <property type="entry name" value="Peptidase_C12_UCH"/>
</dbReference>
<reference evidence="16" key="1">
    <citation type="submission" date="2025-08" db="UniProtKB">
        <authorList>
            <consortium name="RefSeq"/>
        </authorList>
    </citation>
    <scope>IDENTIFICATION</scope>
    <source>
        <strain evidence="16">Airmid</strain>
    </source>
</reference>
<evidence type="ECO:0000256" key="13">
    <source>
        <dbReference type="SAM" id="MobiDB-lite"/>
    </source>
</evidence>
<feature type="region of interest" description="Disordered" evidence="13">
    <location>
        <begin position="718"/>
        <end position="739"/>
    </location>
</feature>
<keyword evidence="4 12" id="KW-0645">Protease</keyword>
<dbReference type="KEGG" id="dpte:113795706"/>
<keyword evidence="16" id="KW-0808">Transferase</keyword>
<evidence type="ECO:0000256" key="11">
    <source>
        <dbReference type="ARBA" id="ARBA00049710"/>
    </source>
</evidence>
<dbReference type="GO" id="GO:0016579">
    <property type="term" value="P:protein deubiquitination"/>
    <property type="evidence" value="ECO:0007669"/>
    <property type="project" value="TreeGrafter"/>
</dbReference>
<dbReference type="Pfam" id="PF01088">
    <property type="entry name" value="Peptidase_C12"/>
    <property type="match status" value="1"/>
</dbReference>
<feature type="site" description="Important for enzyme activity" evidence="12">
    <location>
        <position position="307"/>
    </location>
</feature>
<dbReference type="GO" id="GO:0004843">
    <property type="term" value="F:cysteine-type deubiquitinase activity"/>
    <property type="evidence" value="ECO:0007669"/>
    <property type="project" value="UniProtKB-UniRule"/>
</dbReference>
<comment type="subcellular location">
    <subcellularLocation>
        <location evidence="2">Nucleus</location>
    </subcellularLocation>
</comment>
<feature type="compositionally biased region" description="Low complexity" evidence="13">
    <location>
        <begin position="462"/>
        <end position="472"/>
    </location>
</feature>
<evidence type="ECO:0000313" key="16">
    <source>
        <dbReference type="RefSeq" id="XP_027201713.1"/>
    </source>
</evidence>
<keyword evidence="6 12" id="KW-0378">Hydrolase</keyword>
<dbReference type="Gene3D" id="3.40.532.10">
    <property type="entry name" value="Peptidase C12, ubiquitin carboxyl-terminal hydrolase"/>
    <property type="match status" value="1"/>
</dbReference>
<feature type="domain" description="UCH catalytic" evidence="14">
    <location>
        <begin position="77"/>
        <end position="359"/>
    </location>
</feature>
<dbReference type="EC" id="3.4.19.12" evidence="12"/>
<feature type="site" description="Transition state stabilizer" evidence="12">
    <location>
        <position position="195"/>
    </location>
</feature>
<feature type="active site" description="Nucleophile" evidence="12">
    <location>
        <position position="201"/>
    </location>
</feature>
<dbReference type="GO" id="GO:0006511">
    <property type="term" value="P:ubiquitin-dependent protein catabolic process"/>
    <property type="evidence" value="ECO:0007669"/>
    <property type="project" value="UniProtKB-UniRule"/>
</dbReference>
<keyword evidence="16" id="KW-0418">Kinase</keyword>
<dbReference type="OrthoDB" id="1924260at2759"/>
<dbReference type="FunCoup" id="A0A6P6Y8D4">
    <property type="interactions" value="892"/>
</dbReference>
<dbReference type="GO" id="GO:0016301">
    <property type="term" value="F:kinase activity"/>
    <property type="evidence" value="ECO:0007669"/>
    <property type="project" value="UniProtKB-KW"/>
</dbReference>
<keyword evidence="8" id="KW-0156">Chromatin regulator</keyword>
<proteinExistence type="inferred from homology"/>
<feature type="region of interest" description="Disordered" evidence="13">
    <location>
        <begin position="36"/>
        <end position="64"/>
    </location>
</feature>
<feature type="compositionally biased region" description="Low complexity" evidence="13">
    <location>
        <begin position="36"/>
        <end position="51"/>
    </location>
</feature>
<evidence type="ECO:0000256" key="7">
    <source>
        <dbReference type="ARBA" id="ARBA00022807"/>
    </source>
</evidence>
<sequence length="783" mass="89782">MMIDSTMSTFDEAIDNHTENDDDCIVEKLQSSSLSSTKMSVNNTNNTNNHNHNNHHHPTINSNENPGLFKLNQLAENWLELESDPGLFTLLIKDFGCPGVEVEEIYDLQSSFDNMDHVYGFIFLFNVIEERRNRCSQRNSIVTVNATASTSTLSTTTSTTTINSNGLNYQSPSCLLSGNFIDDPKFLNEMFFAHQKVPNSCATHAILSILLNCSQYLDIGPMLKRLKEYTTDMTPEDKGLAISNLAELAKAHNSHATHMYMVNEREQHHHHTTSNAIRISQRNTNSTMEAFHFVSFVPINGRLIELDGLKERPIDHGLIDPLKESWMEKFRRLVRQRIETSAETTVAGDIRYNLMAVIPNKYDCRQRLLNTMEFNRSSLLKTIHQMEYHRSIQMRYEHNYSNIDYQNFNDIVDCSTTSFLPDDPLNSQIKLTANSLIFDDNQQSSIMETCDDNDIDDDDGTSTDTASEASSSYNFSPHNTHQNDDDDDGEKCTKFFICKFDKNNDHNNPAFDSDDDDDYSTATTTTSDDEKNLDEISAEIIEDILKKIIDTTDDSFESESENDDNDHSCKINNRKWRKKKNLKRKFLIKTRKKKRKNIHNNNEEEMKLIESIIKEIGLNSQTLSPTSSPSVETQTTVKQSTKSSTILQDIVHLIETLNHRILRCQHECVEEKHKLERYAIDVNRRTHDYDNLIQTFLSMLSDQGLLDDLLGYHHNDNNDNNNDEWSSNSNPINYESSSISTTDLIPSPFDLDSIRNSEIHSTTTTNFSNHHNDNNNDNTKCFQ</sequence>
<evidence type="ECO:0000256" key="2">
    <source>
        <dbReference type="ARBA" id="ARBA00004123"/>
    </source>
</evidence>
<evidence type="ECO:0000256" key="6">
    <source>
        <dbReference type="ARBA" id="ARBA00022801"/>
    </source>
</evidence>
<keyword evidence="9" id="KW-0539">Nucleus</keyword>
<evidence type="ECO:0000256" key="10">
    <source>
        <dbReference type="ARBA" id="ARBA00046227"/>
    </source>
</evidence>
<dbReference type="InterPro" id="IPR038765">
    <property type="entry name" value="Papain-like_cys_pep_sf"/>
</dbReference>
<feature type="region of interest" description="Disordered" evidence="13">
    <location>
        <begin position="763"/>
        <end position="783"/>
    </location>
</feature>
<dbReference type="InterPro" id="IPR036959">
    <property type="entry name" value="Peptidase_C12_UCH_sf"/>
</dbReference>
<dbReference type="PANTHER" id="PTHR10589">
    <property type="entry name" value="UBIQUITIN CARBOXYL-TERMINAL HYDROLASE"/>
    <property type="match status" value="1"/>
</dbReference>
<evidence type="ECO:0000313" key="15">
    <source>
        <dbReference type="Proteomes" id="UP000515146"/>
    </source>
</evidence>
<feature type="region of interest" description="Disordered" evidence="13">
    <location>
        <begin position="507"/>
        <end position="534"/>
    </location>
</feature>
<protein>
    <recommendedName>
        <fullName evidence="12">ubiquitinyl hydrolase 1</fullName>
        <ecNumber evidence="12">3.4.19.12</ecNumber>
    </recommendedName>
</protein>
<dbReference type="RefSeq" id="XP_027201713.1">
    <property type="nucleotide sequence ID" value="XM_027345912.1"/>
</dbReference>
<dbReference type="InParanoid" id="A0A6P6Y8D4"/>
<evidence type="ECO:0000256" key="12">
    <source>
        <dbReference type="PROSITE-ProRule" id="PRU01393"/>
    </source>
</evidence>
<keyword evidence="7 12" id="KW-0788">Thiol protease</keyword>
<dbReference type="GO" id="GO:0005737">
    <property type="term" value="C:cytoplasm"/>
    <property type="evidence" value="ECO:0007669"/>
    <property type="project" value="TreeGrafter"/>
</dbReference>
<evidence type="ECO:0000259" key="14">
    <source>
        <dbReference type="PROSITE" id="PS52048"/>
    </source>
</evidence>
<feature type="active site" description="Proton donor" evidence="12">
    <location>
        <position position="292"/>
    </location>
</feature>
<comment type="subunit">
    <text evidence="11">Catalytic component of the polycomb repressive deubiquitinase (PR-DUB) complex, at least composed of caly/calypso, Asx and sba (MBD5/6 homolog). The PR-DUB complex associates with nucleosomes to mediate deubiquitination of histone H2AK118ub1 substrates; the association requires the positively charged C-terminal tail of caly, probably due to direct binding of DNA. Interacts (via ULD domain) with Asx (via DEUBAD domain); the interaction produces a stable heterodimer with a composite binding site for ubiquitin. Homodimerizes (via coiled-coil hinge-region between the UCH and ULD domains) to mediate assembly of 2 copies of the caly-Asx heterodimer into a bisymmetric tetramer; dimerization enhances PR-DUB association with nucleosomes.</text>
</comment>
<gene>
    <name evidence="16" type="primary">LOC113795706</name>
</gene>
<feature type="compositionally biased region" description="Low complexity" evidence="13">
    <location>
        <begin position="718"/>
        <end position="730"/>
    </location>
</feature>
<accession>A0A6P6Y8D4</accession>
<dbReference type="Proteomes" id="UP000515146">
    <property type="component" value="Unplaced"/>
</dbReference>
<keyword evidence="5 12" id="KW-0833">Ubl conjugation pathway</keyword>
<dbReference type="SUPFAM" id="SSF54001">
    <property type="entry name" value="Cysteine proteinases"/>
    <property type="match status" value="1"/>
</dbReference>
<keyword evidence="15" id="KW-1185">Reference proteome</keyword>
<feature type="region of interest" description="Disordered" evidence="13">
    <location>
        <begin position="447"/>
        <end position="488"/>
    </location>
</feature>
<comment type="catalytic activity">
    <reaction evidence="1 12">
        <text>Thiol-dependent hydrolysis of ester, thioester, amide, peptide and isopeptide bonds formed by the C-terminal Gly of ubiquitin (a 76-residue protein attached to proteins as an intracellular targeting signal).</text>
        <dbReference type="EC" id="3.4.19.12"/>
    </reaction>
</comment>
<feature type="compositionally biased region" description="Acidic residues" evidence="13">
    <location>
        <begin position="449"/>
        <end position="461"/>
    </location>
</feature>
<evidence type="ECO:0000256" key="5">
    <source>
        <dbReference type="ARBA" id="ARBA00022786"/>
    </source>
</evidence>
<dbReference type="Pfam" id="PF18031">
    <property type="entry name" value="UCH_C"/>
    <property type="match status" value="1"/>
</dbReference>
<dbReference type="InterPro" id="IPR041507">
    <property type="entry name" value="UCH_C"/>
</dbReference>
<evidence type="ECO:0000256" key="9">
    <source>
        <dbReference type="ARBA" id="ARBA00023242"/>
    </source>
</evidence>
<dbReference type="PANTHER" id="PTHR10589:SF28">
    <property type="entry name" value="UBIQUITIN CARBOXYL-TERMINAL HYDROLASE BAP1"/>
    <property type="match status" value="1"/>
</dbReference>
<dbReference type="PROSITE" id="PS52048">
    <property type="entry name" value="UCH_DOMAIN"/>
    <property type="match status" value="1"/>
</dbReference>
<comment type="function">
    <text evidence="10">Catalytic component of the polycomb repressive deubiquitinase (PR-DUB) complex, a complex that specifically mediates deubiquitination of histone H2A monoubiquitinated at 'Lys-119' (H2AK118ub1). Mediates bisymmetric organization of the PR-DUB complex and is involved in association with nucleosomes to mediate deubiquitination. Does not deubiquitinate monoubiquitinated histone H2B. Required to maintain the transcriptionally repressive state of homeotic genes throughout development. The PR-DUB complex has weak or no activity toward 'Lys-48'- and 'Lys-63'-linked polyubiquitin chains. Polycomb group (PcG) protein.</text>
</comment>
<organism evidence="15 16">
    <name type="scientific">Dermatophagoides pteronyssinus</name>
    <name type="common">European house dust mite</name>
    <dbReference type="NCBI Taxonomy" id="6956"/>
    <lineage>
        <taxon>Eukaryota</taxon>
        <taxon>Metazoa</taxon>
        <taxon>Ecdysozoa</taxon>
        <taxon>Arthropoda</taxon>
        <taxon>Chelicerata</taxon>
        <taxon>Arachnida</taxon>
        <taxon>Acari</taxon>
        <taxon>Acariformes</taxon>
        <taxon>Sarcoptiformes</taxon>
        <taxon>Astigmata</taxon>
        <taxon>Psoroptidia</taxon>
        <taxon>Analgoidea</taxon>
        <taxon>Pyroglyphidae</taxon>
        <taxon>Dermatophagoidinae</taxon>
        <taxon>Dermatophagoides</taxon>
    </lineage>
</organism>
<dbReference type="GO" id="GO:0006325">
    <property type="term" value="P:chromatin organization"/>
    <property type="evidence" value="ECO:0007669"/>
    <property type="project" value="UniProtKB-KW"/>
</dbReference>
<dbReference type="Gene3D" id="1.20.58.860">
    <property type="match status" value="1"/>
</dbReference>
<dbReference type="GO" id="GO:0005634">
    <property type="term" value="C:nucleus"/>
    <property type="evidence" value="ECO:0007669"/>
    <property type="project" value="UniProtKB-SubCell"/>
</dbReference>
<evidence type="ECO:0000256" key="3">
    <source>
        <dbReference type="ARBA" id="ARBA00007182"/>
    </source>
</evidence>
<evidence type="ECO:0000256" key="4">
    <source>
        <dbReference type="ARBA" id="ARBA00022670"/>
    </source>
</evidence>
<dbReference type="OMA" id="FLNEMFF"/>
<comment type="similarity">
    <text evidence="3">Belongs to the peptidase C12 family. BAP1 subfamily.</text>
</comment>
<name>A0A6P6Y8D4_DERPT</name>
<evidence type="ECO:0000256" key="8">
    <source>
        <dbReference type="ARBA" id="ARBA00022853"/>
    </source>
</evidence>